<feature type="region of interest" description="Disordered" evidence="1">
    <location>
        <begin position="2518"/>
        <end position="2564"/>
    </location>
</feature>
<dbReference type="Gene3D" id="1.10.287.1060">
    <property type="entry name" value="ESAT-6-like"/>
    <property type="match status" value="1"/>
</dbReference>
<organism evidence="3 4">
    <name type="scientific">Streptomyces gibsoniae</name>
    <dbReference type="NCBI Taxonomy" id="3075529"/>
    <lineage>
        <taxon>Bacteria</taxon>
        <taxon>Bacillati</taxon>
        <taxon>Actinomycetota</taxon>
        <taxon>Actinomycetes</taxon>
        <taxon>Kitasatosporales</taxon>
        <taxon>Streptomycetaceae</taxon>
        <taxon>Streptomyces</taxon>
    </lineage>
</organism>
<feature type="region of interest" description="Disordered" evidence="1">
    <location>
        <begin position="1509"/>
        <end position="1528"/>
    </location>
</feature>
<dbReference type="Proteomes" id="UP001183809">
    <property type="component" value="Unassembled WGS sequence"/>
</dbReference>
<feature type="region of interest" description="Disordered" evidence="1">
    <location>
        <begin position="2965"/>
        <end position="3035"/>
    </location>
</feature>
<feature type="region of interest" description="Disordered" evidence="1">
    <location>
        <begin position="3954"/>
        <end position="3986"/>
    </location>
</feature>
<proteinExistence type="predicted"/>
<feature type="region of interest" description="Disordered" evidence="1">
    <location>
        <begin position="1"/>
        <end position="20"/>
    </location>
</feature>
<feature type="region of interest" description="Disordered" evidence="1">
    <location>
        <begin position="3244"/>
        <end position="3268"/>
    </location>
</feature>
<feature type="region of interest" description="Disordered" evidence="1">
    <location>
        <begin position="740"/>
        <end position="770"/>
    </location>
</feature>
<feature type="compositionally biased region" description="Low complexity" evidence="1">
    <location>
        <begin position="2988"/>
        <end position="2998"/>
    </location>
</feature>
<feature type="region of interest" description="Disordered" evidence="1">
    <location>
        <begin position="3109"/>
        <end position="3223"/>
    </location>
</feature>
<feature type="region of interest" description="Disordered" evidence="1">
    <location>
        <begin position="4029"/>
        <end position="4057"/>
    </location>
</feature>
<accession>A0ABU2TPU8</accession>
<feature type="compositionally biased region" description="Low complexity" evidence="1">
    <location>
        <begin position="3972"/>
        <end position="3985"/>
    </location>
</feature>
<feature type="region of interest" description="Disordered" evidence="1">
    <location>
        <begin position="4640"/>
        <end position="4659"/>
    </location>
</feature>
<gene>
    <name evidence="3" type="ORF">RM764_08065</name>
</gene>
<feature type="region of interest" description="Disordered" evidence="1">
    <location>
        <begin position="2416"/>
        <end position="2463"/>
    </location>
</feature>
<feature type="region of interest" description="Disordered" evidence="1">
    <location>
        <begin position="2283"/>
        <end position="2329"/>
    </location>
</feature>
<evidence type="ECO:0000256" key="2">
    <source>
        <dbReference type="SAM" id="Phobius"/>
    </source>
</evidence>
<feature type="transmembrane region" description="Helical" evidence="2">
    <location>
        <begin position="169"/>
        <end position="192"/>
    </location>
</feature>
<evidence type="ECO:0000313" key="4">
    <source>
        <dbReference type="Proteomes" id="UP001183809"/>
    </source>
</evidence>
<dbReference type="RefSeq" id="WP_311693399.1">
    <property type="nucleotide sequence ID" value="NZ_JAVREY010000006.1"/>
</dbReference>
<feature type="compositionally biased region" description="Polar residues" evidence="1">
    <location>
        <begin position="3258"/>
        <end position="3268"/>
    </location>
</feature>
<keyword evidence="2" id="KW-0472">Membrane</keyword>
<protein>
    <submittedName>
        <fullName evidence="3">Uncharacterized protein</fullName>
    </submittedName>
</protein>
<feature type="region of interest" description="Disordered" evidence="1">
    <location>
        <begin position="3827"/>
        <end position="3854"/>
    </location>
</feature>
<feature type="region of interest" description="Disordered" evidence="1">
    <location>
        <begin position="1451"/>
        <end position="1476"/>
    </location>
</feature>
<feature type="compositionally biased region" description="Basic and acidic residues" evidence="1">
    <location>
        <begin position="3837"/>
        <end position="3854"/>
    </location>
</feature>
<sequence length="4659" mass="495614">MARPTDWDELDLSVDPTPGDPDQVRSLAQELQTLGDNARNISSAIDAVMNTAGDSVFVGAAADALRGKVDNRLRNHIADVASAFQTSGTALTTWAAKLEGFQATADGCLNSARGLAKDDPQRDTYKSQVNQVANDYEAAASDAMNGIMAVSGIALPISKCQVFWDTFQWLAVLLIVPALIFGGPLALLALGVNLTLFIKTIVDFANGNAGFLDIFMAGLGILAPTTKALPIFQIAKAAFGAVKGIGQFSREVFEELTTLFTSGFRFITLIPDLTDFVRLGTTWVRQGGLWTLESLHNVPAFAGMVFQRGALTVLNNFRGITGLVRGLPTTVGRGITAGWKGFGRGLNIGWNGLTDGVQAAWKLGVKEFGGGRWLRLLLPVDADEIGQFGLRGALRIGFIDRGLKGSYIFGAPIGAVGRGIGAAPLSPGPHGVTGNIDVPRIQLDDVRLGDWAGGAPGMRPSGLGGGLVDLTSTMRMSTFDMGGFGAIGDRVGLGFHAYRQIDSLADVSAARLGGLHFEGSTAALPGDGAGLGVSAASSSASSVHPSSLHLPGTAGVPAAQGLDLATGALTPGAAHSALTAVQTPPPGTVGHADLLLPGGAGGVGHGPGNVVTGGVQAFPGSTPPAALIVPATPGVGDGAHSALIGAHTPAPVSVDGHGLTAGFTPHGTAAGGPVPANGLGRVGNGGTEVSALGLLATGGRGTTVDPLPAAVGDRFGDRGASALVAGRTSLDLDELVHSTGSPRPGAISGTSTAGTAVPPVPERLTDVTPPTTDLTRAAALDLVETGPGLRPVDNQAFAGASAGSSAAGDADHAFAGASAGNSAAGGMDHAFAGAPARAGETPVPALDDLVGTPVRPDTAVNEPQVAHPAPHSVGDPAAGTTDTGLVMHHDLEVPDTSDLPGASIAPSKGKGRAVPDTPESADWHVTFDANVTLTDARRAWDDALDDFEAAEQRHLQGVGSSAHADGSGLAQSWDRFVRADMDRSLAEKHWTDTNGSPLPEVHDAEPRYGVLPGGSPLSRLLRGRREAPIPTGPEGVVRSVTLVPPASHVVIDGAKAGEATGRDVHVLIPTSRDLTVARWLQHPAEAERAFRTDMDALTAARSSATDDDLIKVLDTRIASLTDDLDLFRGLQSRRVWDDLRTPQVAALVMAERRGLRNLEVDRAALITKMRGGDWPWAKEYLPEGGVDHALDSLVDRVLDHLRTNMTLTVNVNLGKAAKDGGTVLDTMIRDDTVLLRNAWESTPEQTGYLFKARGPAEEALGYPATVKRTDMGSGNYPGRTGEPGELFAPTDLDRSLLPGYASLTSSHRPQALQQYGSAVFHLKPRVMERATFTPTDSFGQGPRGAEGVTGLGNMVPLLNHGPESLVRLAFAEATDFAFDVSYRGLRDSGDLPLRLQQYIEAQIHGRVTWQDLDRVVLFHDTAAPVMEQQAQVQRTVLEKFAQDHGFSFSVDTAPIPRRSRPGAAVPPSMDSAAGTGAGVHESFGDLHFTRGLLDEHGVPRADLLGADPEVPVASAGGSALPHTPAPVRGELSRETDLFHTVNLRLQQLGKPAVTRDEFLRAFDVVQDRLGGVADRSTVRALSEDVTAQVLGVEFPRLRGGTPSASAADDASVPMSVGGGSGSHQTPVARAGVDLTSLNDALDGHAVAASNLRQAESDLSQLAKGSVKVPEAERKVSVAVGKERSARSVLDGAVGDLIGSRNLSQVELNGLVDRLAGSGYVEQSLRLRAHGEDLDRFARTPQGAGRPDQGVWRGSEIDAQARSVRAQVGALERMLEPGSAAAHQEIGGLAEGLRGSAGRLRTMLDGFVTDAADLGGAYALRAEHGPLSLAADRFAHLVDDAVGAARPGEEVRLAEPFVVDKAVRGLTGPAADAGRRVRVAAAYKGVPEGKQWATVLPGADGKWTSVVGDFHNLTPVQRADFVKNLSRKNIEVLTKEFDTLVGKLGPEDAQALRDLRVHLQKLPYRVKHATPAYLTMANSGFMMSQGELDRRALKFLASGKSSVKNTSNLGNDDFVFFRMEVGDHAMQTRYGPTTVVYDADLLRERGGWVSLHDQLNPLDRPTMRNLEWEGRSVRTAAFDDGFTGTGERSRWTYTYPDKSTRSVSFEEEVFHGADVQEGLALSVVREVQAIGGDFKVHVLRVMGDSTELGKVVSDLFRPEAKFGGNLPFTRFGSRAHGRWPTPVTVHNAEGDGRYFADGTVDPIARAAGKLHDEALDRIRQADNGIASGHTGNVRFNLRKAEMHAQQSVDLTDQFRKAATGDRLVMAERLFTERSNLLNDIRHRLDPAGKEPSLSPLGDGEKSGTAIRRKPAVPKPKPGSAAKPVPSTLSPELDRAITEALPNATADMRQVIKVLSENDGRVTFEQFNGPNIQKAFGIGRNKVNDAIKAMPGHAYQNTRMNVIALSDDARALFLPAQDVPGPSSGTHTPGTGAPAGDTGLPHGRVSSSGTRHTEPGPGPHPLSPETDLLHAVQLRLSEMGHNLVDPEAVSTARRELELTGPAFTRADFRARADRIAAHIADREPGRLPGGAPGTTPNDPALHMSPGSGPGDPHAVASGGVGAGPSGLPGPVRIGHEFTGAPADFLRGRQVLLRMDEGLRTRTPGLRIDYGGFLHWMDRQDRHWFTLTPRTDADSAHAVYLLTPAIEKYAHEYAGDGRLAEILDGHELPALGSEGDYVAAHYVPYFQGESTDPETQIGHRTIPVERGGDFNPDLVFTGAMNGCAIAVTPERGGEAFTAWHYQSPTTNWSHSAKFRRERQPADWYGDAEYQSLGTSSYPETTNVLLRTDDGWHILSQENHSDLLNPKQSSLNRFQSRRLELSPGRGWAYRAGIYRRMAEEWKGRIESLENRRVFRLGRNPADLMLRSAVDLLKRQAQQDIDLLRGVTGNDRFMDVALQQARDHAETAHLVDEFVKRHHDEVKVEEAGNKGAWTWRKTSGNNSVLREQIIFDINDNLGLRWGDRLREEAEALRTPPATGFVRSGPAEADDLRPAAPGAPAGAGEPLPQVTPQDGHGPSGGQAGASRHLGPGPVPHPLSPEADLRHEVNLRLARMGRDPVGPEAVGTAHGELGQIRGAAFTRADLRARADEIASRIAGLDPVGLPGGARGALPDAAGVHASSGSESVGEPVAGPSVHADGLAPDGTPASAPEAGPVPGEVAAPPGAPGPTHEAPHGGTDAGTFPSPESVDGTPSRPSVLGEILGRRTEDAGLNDGGSAFGGDALPAPERVAELPPRPELIDQLVMGSDNRPAVAESGVPGAESSAATTDITTPSGDLGELVADFESRPALVEPTVPGDEPLTVTTDVATPSGHLDQGVRLTGANGLPTDGDRIVTTGPGGVHHVTDLDGDPVAGTVTDLGHGNGFRVTDETTGVSVRHDTLGRLQGTDVALADAHGARCGLFVAGVGGADVRVLTDVTGGPVPGRTLTALPDRAGFRVTDDATGVSVRYGADGGFREEAIALTDPATGQRGARFAVPDGAGHRLTDAAGTALDKRVTVLREGTGFRADTPTGYDTFGPDGAVTGDGLRLTGRDGVTGYVDRPLGGDPRWLDGNFAPDATRTAVLRRGGRVDLVSSDGSFQRFDHSGAHIADGIPLPNEPGGRVLATGHSGAGTTQGARRLEDRAGNVLTDWNATSREQGGVRFTYDRQGAPRHGEFLELDAAGTVVRQGFNVLDSGRPTRFRYDVDLAAGIWHRTDAQGGRQAPGLFHSGKIDRAGAANGRLRLLSSTKGAVPVFERRLLSGGDVLDAFRRTDTIQFGRTNPRTTWVRWGRDGEVRGFGTRYYDTAGTGWVDKGTHGAVREFREGLQKYDGPAGHILAERADDGSWTWHRHDGAARELGSGPRVRDRHDSGWTDRDGDGRIAQRQWGTGRLPEHQGHYQEWTLRSDGTLRDTWERQSAQGKDTGKREVFGDGRLTTERWSEQRSPLWVRNLIPGAGKPRHPYAHVAGDNGYQLFTWTKETEGGARPSGAGVEPSATRAEPSGTGAGPTAAGVESSVTRVDSGVRYVGMDGSTLDLRADGSFARSTTKLHDGTTLKVGDHARRPDYEGDGVPWQNGDRSGYRRTAQDAPGVVWADGFKDADGTYRVVREGLPGREVREYATPRTLGAPAGQGAWVTRDPHGSLTGLRHPDRAREGHHIVGAGPADSARWTWQRLDADGIERDSGRREFFRGSNDTQLPWDDSYRDYDATGSLVRERRMLDSGRYVDAWRDPADGRWLTAEYNRQGTRVATEREQIRTWWDGRAWQDRWTPGARRFRDHVSQPGPDGTPTTVVLRETPVHSGGPLRVREYARGQDVPVPYSVWKEYDHGTVVRQRVADNGGFVETDVWRGQWNRYAANGDLVAQRTDSGLVFERDSFGRLRLTGNEYDFRGPLTELRGWGRRIREAQRMPWSGTLLPGTPDVAGAAALREARYEPYLQSVARKAAVEFGQEFLLEFGANLAVNGIVEAVQGEPFTGKDALKSFANAAVGSSVKTGVSHLLHENRMAGFRHLGEYRAGFSNLDSGKHWNRRPGNHDKFWGNEWGGNENPTRWRSGTYDFVFGAGTSVLSGFVNGSMNAAVWGVTDADGNKVKLHGWAALGDGGINGLASLTTASATGLAKSVLMNSGGGRWFHRQGFADFWIQLPFKIFEKTIQSMYLTSVYRARIDPDWYKPQGPRPTPSSEDQGRR</sequence>
<evidence type="ECO:0000313" key="3">
    <source>
        <dbReference type="EMBL" id="MDT0462968.1"/>
    </source>
</evidence>
<dbReference type="EMBL" id="JAVREY010000006">
    <property type="protein sequence ID" value="MDT0462968.1"/>
    <property type="molecule type" value="Genomic_DNA"/>
</dbReference>
<keyword evidence="4" id="KW-1185">Reference proteome</keyword>
<feature type="compositionally biased region" description="Basic and acidic residues" evidence="1">
    <location>
        <begin position="4029"/>
        <end position="4039"/>
    </location>
</feature>
<name>A0ABU2TPU8_9ACTN</name>
<feature type="region of interest" description="Disordered" evidence="1">
    <location>
        <begin position="835"/>
        <end position="875"/>
    </location>
</feature>
<evidence type="ECO:0000256" key="1">
    <source>
        <dbReference type="SAM" id="MobiDB-lite"/>
    </source>
</evidence>
<keyword evidence="2" id="KW-1133">Transmembrane helix</keyword>
<reference evidence="4" key="1">
    <citation type="submission" date="2023-07" db="EMBL/GenBank/DDBJ databases">
        <title>30 novel species of actinomycetes from the DSMZ collection.</title>
        <authorList>
            <person name="Nouioui I."/>
        </authorList>
    </citation>
    <scope>NUCLEOTIDE SEQUENCE [LARGE SCALE GENOMIC DNA]</scope>
    <source>
        <strain evidence="4">DSM 41699</strain>
    </source>
</reference>
<comment type="caution">
    <text evidence="3">The sequence shown here is derived from an EMBL/GenBank/DDBJ whole genome shotgun (WGS) entry which is preliminary data.</text>
</comment>
<feature type="region of interest" description="Disordered" evidence="1">
    <location>
        <begin position="893"/>
        <end position="920"/>
    </location>
</feature>
<feature type="transmembrane region" description="Helical" evidence="2">
    <location>
        <begin position="204"/>
        <end position="223"/>
    </location>
</feature>
<feature type="compositionally biased region" description="Low complexity" evidence="1">
    <location>
        <begin position="2418"/>
        <end position="2437"/>
    </location>
</feature>
<keyword evidence="2" id="KW-0812">Transmembrane</keyword>
<feature type="compositionally biased region" description="Low complexity" evidence="1">
    <location>
        <begin position="3144"/>
        <end position="3171"/>
    </location>
</feature>